<comment type="caution">
    <text evidence="2">The sequence shown here is derived from an EMBL/GenBank/DDBJ whole genome shotgun (WGS) entry which is preliminary data.</text>
</comment>
<keyword evidence="3" id="KW-1185">Reference proteome</keyword>
<name>A0A8J2QE47_9NEOP</name>
<feature type="region of interest" description="Disordered" evidence="1">
    <location>
        <begin position="238"/>
        <end position="261"/>
    </location>
</feature>
<feature type="compositionally biased region" description="Low complexity" evidence="1">
    <location>
        <begin position="60"/>
        <end position="73"/>
    </location>
</feature>
<accession>A0A8J2QE47</accession>
<dbReference type="AlphaFoldDB" id="A0A8J2QE47"/>
<dbReference type="EMBL" id="CAKASE010000046">
    <property type="protein sequence ID" value="CAG9560855.1"/>
    <property type="molecule type" value="Genomic_DNA"/>
</dbReference>
<protein>
    <submittedName>
        <fullName evidence="2">(African queen) hypothetical protein</fullName>
    </submittedName>
</protein>
<proteinExistence type="predicted"/>
<sequence>MMMRGGVETHALIIKTHEHGADETLEHESRASGVLQAAEGARLAAGVWGAGDPSAPELRGVPSAPPSVSSAGSREPHSAVYTLLADTSRTQRLCSAGTNRGMSFICILNTLHTEMAGQSGRILTDEVVQVVDDHLRVVGGVHGPLQEGGPRAQLCFLATKDSLHHLYTYGRGWLLINRRPVASEAARIRAVRDYRGRVTGATHGRGLVTRGAVSTYRHRAALRVELKGLDTSYINTGGSRPAGAPDVIPDGPAPRVSAGSR</sequence>
<reference evidence="2" key="1">
    <citation type="submission" date="2021-09" db="EMBL/GenBank/DDBJ databases">
        <authorList>
            <person name="Martin H S."/>
        </authorList>
    </citation>
    <scope>NUCLEOTIDE SEQUENCE</scope>
</reference>
<evidence type="ECO:0000313" key="2">
    <source>
        <dbReference type="EMBL" id="CAG9560855.1"/>
    </source>
</evidence>
<organism evidence="2 3">
    <name type="scientific">Danaus chrysippus</name>
    <name type="common">African queen</name>
    <dbReference type="NCBI Taxonomy" id="151541"/>
    <lineage>
        <taxon>Eukaryota</taxon>
        <taxon>Metazoa</taxon>
        <taxon>Ecdysozoa</taxon>
        <taxon>Arthropoda</taxon>
        <taxon>Hexapoda</taxon>
        <taxon>Insecta</taxon>
        <taxon>Pterygota</taxon>
        <taxon>Neoptera</taxon>
        <taxon>Endopterygota</taxon>
        <taxon>Lepidoptera</taxon>
        <taxon>Glossata</taxon>
        <taxon>Ditrysia</taxon>
        <taxon>Papilionoidea</taxon>
        <taxon>Nymphalidae</taxon>
        <taxon>Danainae</taxon>
        <taxon>Danaini</taxon>
        <taxon>Danaina</taxon>
        <taxon>Danaus</taxon>
        <taxon>Anosia</taxon>
    </lineage>
</organism>
<evidence type="ECO:0000256" key="1">
    <source>
        <dbReference type="SAM" id="MobiDB-lite"/>
    </source>
</evidence>
<dbReference type="Proteomes" id="UP000789524">
    <property type="component" value="Unassembled WGS sequence"/>
</dbReference>
<gene>
    <name evidence="2" type="ORF">DCHRY22_LOCUS2455</name>
</gene>
<evidence type="ECO:0000313" key="3">
    <source>
        <dbReference type="Proteomes" id="UP000789524"/>
    </source>
</evidence>
<feature type="region of interest" description="Disordered" evidence="1">
    <location>
        <begin position="54"/>
        <end position="75"/>
    </location>
</feature>